<feature type="region of interest" description="Disordered" evidence="1">
    <location>
        <begin position="85"/>
        <end position="114"/>
    </location>
</feature>
<proteinExistence type="predicted"/>
<keyword evidence="3" id="KW-1185">Reference proteome</keyword>
<feature type="compositionally biased region" description="Basic and acidic residues" evidence="1">
    <location>
        <begin position="322"/>
        <end position="336"/>
    </location>
</feature>
<feature type="region of interest" description="Disordered" evidence="1">
    <location>
        <begin position="394"/>
        <end position="423"/>
    </location>
</feature>
<feature type="compositionally biased region" description="Low complexity" evidence="1">
    <location>
        <begin position="290"/>
        <end position="303"/>
    </location>
</feature>
<feature type="compositionally biased region" description="Basic and acidic residues" evidence="1">
    <location>
        <begin position="350"/>
        <end position="377"/>
    </location>
</feature>
<evidence type="ECO:0000256" key="1">
    <source>
        <dbReference type="SAM" id="MobiDB-lite"/>
    </source>
</evidence>
<sequence>MSAVDQDWSGGIEPSKSDANSESSGEKRMFGNVTQETKPSQLMAELEEFIVPRTSDEHTPMEVDEDKPAFISMVATEAMNYIIKKRKEKESRETSKISKQDTLEKNEDVKKTPEQRVKIAEEAASVETVEIRPVCDNTCYTLSEFDKAFLKSEVYTDLTSGSDVGEDSRDRLEVVFETNIGNIAQNDPLEVYLKSTEAGNKEPIEEALNKAFVDIKESEVYQELSSDSEDIQNPLSESRSVGDAFNELEDAVFESALESAPPGDVFVTKKVEYVDNDVISISDENEDNSSRTTSTSESNSSEYSENDVKSVDATESEPAEENSLKPDKTIANDEKMNSSPVQPILSQNTEDLKMEAESKLDHEEHEEHRKYVADEGSKSTSETEVYANMECQLTDVSNSKDKNAMAKQTKTKHSKSAKDTDAKMLKETTTLVKEHSKGITELGQSLTTTELLGQTDIADNNAADEGTVTLSKAHKLKSRLDEHTSSSDTTDGDAVKELLVTAEVHSPSSKKKTEVPLLKRVTRRNSALLARSEMDPKELPSTSKQSDVQKEKKPASRSRRSASFSEGQTNPRRLVRSNSVDTTDIQSARKGKRRTVSIDELPVIAEDVEVRIKD</sequence>
<dbReference type="Proteomes" id="UP000410492">
    <property type="component" value="Unassembled WGS sequence"/>
</dbReference>
<dbReference type="AlphaFoldDB" id="A0A653CZY4"/>
<dbReference type="EMBL" id="CAACVG010009521">
    <property type="protein sequence ID" value="VEN53460.1"/>
    <property type="molecule type" value="Genomic_DNA"/>
</dbReference>
<dbReference type="OrthoDB" id="10611562at2759"/>
<accession>A0A653CZY4</accession>
<protein>
    <submittedName>
        <fullName evidence="2">Uncharacterized protein</fullName>
    </submittedName>
</protein>
<feature type="region of interest" description="Disordered" evidence="1">
    <location>
        <begin position="1"/>
        <end position="67"/>
    </location>
</feature>
<reference evidence="2 3" key="1">
    <citation type="submission" date="2019-01" db="EMBL/GenBank/DDBJ databases">
        <authorList>
            <person name="Sayadi A."/>
        </authorList>
    </citation>
    <scope>NUCLEOTIDE SEQUENCE [LARGE SCALE GENOMIC DNA]</scope>
</reference>
<evidence type="ECO:0000313" key="3">
    <source>
        <dbReference type="Proteomes" id="UP000410492"/>
    </source>
</evidence>
<evidence type="ECO:0000313" key="2">
    <source>
        <dbReference type="EMBL" id="VEN53460.1"/>
    </source>
</evidence>
<feature type="region of interest" description="Disordered" evidence="1">
    <location>
        <begin position="500"/>
        <end position="600"/>
    </location>
</feature>
<gene>
    <name evidence="2" type="ORF">CALMAC_LOCUS13253</name>
</gene>
<feature type="region of interest" description="Disordered" evidence="1">
    <location>
        <begin position="280"/>
        <end position="382"/>
    </location>
</feature>
<name>A0A653CZY4_CALMS</name>
<feature type="compositionally biased region" description="Basic and acidic residues" evidence="1">
    <location>
        <begin position="88"/>
        <end position="114"/>
    </location>
</feature>
<feature type="compositionally biased region" description="Polar residues" evidence="1">
    <location>
        <begin position="566"/>
        <end position="586"/>
    </location>
</feature>
<feature type="compositionally biased region" description="Polar residues" evidence="1">
    <location>
        <begin position="337"/>
        <end position="349"/>
    </location>
</feature>
<organism evidence="2 3">
    <name type="scientific">Callosobruchus maculatus</name>
    <name type="common">Southern cowpea weevil</name>
    <name type="synonym">Pulse bruchid</name>
    <dbReference type="NCBI Taxonomy" id="64391"/>
    <lineage>
        <taxon>Eukaryota</taxon>
        <taxon>Metazoa</taxon>
        <taxon>Ecdysozoa</taxon>
        <taxon>Arthropoda</taxon>
        <taxon>Hexapoda</taxon>
        <taxon>Insecta</taxon>
        <taxon>Pterygota</taxon>
        <taxon>Neoptera</taxon>
        <taxon>Endopterygota</taxon>
        <taxon>Coleoptera</taxon>
        <taxon>Polyphaga</taxon>
        <taxon>Cucujiformia</taxon>
        <taxon>Chrysomeloidea</taxon>
        <taxon>Chrysomelidae</taxon>
        <taxon>Bruchinae</taxon>
        <taxon>Bruchini</taxon>
        <taxon>Callosobruchus</taxon>
    </lineage>
</organism>